<evidence type="ECO:0000256" key="8">
    <source>
        <dbReference type="SAM" id="MobiDB-lite"/>
    </source>
</evidence>
<keyword evidence="7" id="KW-0539">Nucleus</keyword>
<comment type="subcellular location">
    <subcellularLocation>
        <location evidence="1">Nucleus</location>
    </subcellularLocation>
</comment>
<keyword evidence="12" id="KW-1185">Reference proteome</keyword>
<feature type="region of interest" description="Disordered" evidence="8">
    <location>
        <begin position="169"/>
        <end position="202"/>
    </location>
</feature>
<dbReference type="InterPro" id="IPR004098">
    <property type="entry name" value="Prp18"/>
</dbReference>
<dbReference type="GO" id="GO:0000350">
    <property type="term" value="P:generation of catalytic spliceosome for second transesterification step"/>
    <property type="evidence" value="ECO:0007669"/>
    <property type="project" value="TreeGrafter"/>
</dbReference>
<dbReference type="InterPro" id="IPR036285">
    <property type="entry name" value="PRP4-like_sf"/>
</dbReference>
<evidence type="ECO:0000313" key="12">
    <source>
        <dbReference type="Proteomes" id="UP000005240"/>
    </source>
</evidence>
<reference evidence="10" key="1">
    <citation type="submission" date="2009-11" db="EMBL/GenBank/DDBJ databases">
        <authorList>
            <consortium name="The Broad Institute Genome Sequencing Platform"/>
            <person name="Ward D."/>
            <person name="Feldgarden M."/>
            <person name="Earl A."/>
            <person name="Young S.K."/>
            <person name="Zeng Q."/>
            <person name="Koehrsen M."/>
            <person name="Alvarado L."/>
            <person name="Berlin A."/>
            <person name="Bochicchio J."/>
            <person name="Borenstein D."/>
            <person name="Chapman S.B."/>
            <person name="Chen Z."/>
            <person name="Engels R."/>
            <person name="Freedman E."/>
            <person name="Gellesch M."/>
            <person name="Goldberg J."/>
            <person name="Griggs A."/>
            <person name="Gujja S."/>
            <person name="Heilman E."/>
            <person name="Heiman D."/>
            <person name="Hepburn T."/>
            <person name="Howarth C."/>
            <person name="Jen D."/>
            <person name="Larson L."/>
            <person name="Lewis B."/>
            <person name="Mehta T."/>
            <person name="Park D."/>
            <person name="Pearson M."/>
            <person name="Roberts A."/>
            <person name="Saif S."/>
            <person name="Shea T."/>
            <person name="Shenoy N."/>
            <person name="Sisk P."/>
            <person name="Stolte C."/>
            <person name="Sykes S."/>
            <person name="Thomson T."/>
            <person name="Walk T."/>
            <person name="White J."/>
            <person name="Yandava C."/>
            <person name="Izard J."/>
            <person name="Baranova O.V."/>
            <person name="Blanton J.M."/>
            <person name="Tanner A.C."/>
            <person name="Dewhirst F.E."/>
            <person name="Haas B."/>
            <person name="Nusbaum C."/>
            <person name="Birren B."/>
        </authorList>
    </citation>
    <scope>NUCLEOTIDE SEQUENCE [LARGE SCALE GENOMIC DNA]</scope>
    <source>
        <strain evidence="10">1-1 BBBD Race 1</strain>
    </source>
</reference>
<dbReference type="InterPro" id="IPR014906">
    <property type="entry name" value="PRP4-like"/>
</dbReference>
<dbReference type="InterPro" id="IPR039979">
    <property type="entry name" value="PRPF18"/>
</dbReference>
<evidence type="ECO:0000256" key="7">
    <source>
        <dbReference type="ARBA" id="ARBA00023242"/>
    </source>
</evidence>
<evidence type="ECO:0000256" key="3">
    <source>
        <dbReference type="ARBA" id="ARBA00018242"/>
    </source>
</evidence>
<dbReference type="PANTHER" id="PTHR13007">
    <property type="entry name" value="PRE-MRNA SPLICING FACTOR-RELATED"/>
    <property type="match status" value="1"/>
</dbReference>
<keyword evidence="4" id="KW-0507">mRNA processing</keyword>
<evidence type="ECO:0000256" key="5">
    <source>
        <dbReference type="ARBA" id="ARBA00022728"/>
    </source>
</evidence>
<feature type="compositionally biased region" description="Polar residues" evidence="8">
    <location>
        <begin position="70"/>
        <end position="100"/>
    </location>
</feature>
<dbReference type="Gene3D" id="4.10.280.110">
    <property type="entry name" value="Pre-mRNA processing factor 4 domain"/>
    <property type="match status" value="1"/>
</dbReference>
<dbReference type="GO" id="GO:0005682">
    <property type="term" value="C:U5 snRNP"/>
    <property type="evidence" value="ECO:0007669"/>
    <property type="project" value="TreeGrafter"/>
</dbReference>
<dbReference type="SUPFAM" id="SSF47938">
    <property type="entry name" value="Functional domain of the splicing factor Prp18"/>
    <property type="match status" value="1"/>
</dbReference>
<gene>
    <name evidence="10" type="ORF">PTTG_03656</name>
</gene>
<dbReference type="Gene3D" id="1.20.940.10">
    <property type="entry name" value="Functional domain of the splicing factor Prp18"/>
    <property type="match status" value="1"/>
</dbReference>
<dbReference type="OrthoDB" id="10261918at2759"/>
<dbReference type="GO" id="GO:0046540">
    <property type="term" value="C:U4/U6 x U5 tri-snRNP complex"/>
    <property type="evidence" value="ECO:0007669"/>
    <property type="project" value="TreeGrafter"/>
</dbReference>
<name>A0A180GSD3_PUCT1</name>
<protein>
    <recommendedName>
        <fullName evidence="3">Pre-mRNA-splicing factor 18</fullName>
    </recommendedName>
</protein>
<dbReference type="Pfam" id="PF08799">
    <property type="entry name" value="PRP4"/>
    <property type="match status" value="1"/>
</dbReference>
<reference evidence="11" key="4">
    <citation type="submission" date="2025-05" db="UniProtKB">
        <authorList>
            <consortium name="EnsemblFungi"/>
        </authorList>
    </citation>
    <scope>IDENTIFICATION</scope>
    <source>
        <strain evidence="11">isolate 1-1 / race 1 (BBBD)</strain>
    </source>
</reference>
<reference evidence="11 12" key="3">
    <citation type="journal article" date="2017" name="G3 (Bethesda)">
        <title>Comparative analysis highlights variable genome content of wheat rusts and divergence of the mating loci.</title>
        <authorList>
            <person name="Cuomo C.A."/>
            <person name="Bakkeren G."/>
            <person name="Khalil H.B."/>
            <person name="Panwar V."/>
            <person name="Joly D."/>
            <person name="Linning R."/>
            <person name="Sakthikumar S."/>
            <person name="Song X."/>
            <person name="Adiconis X."/>
            <person name="Fan L."/>
            <person name="Goldberg J.M."/>
            <person name="Levin J.Z."/>
            <person name="Young S."/>
            <person name="Zeng Q."/>
            <person name="Anikster Y."/>
            <person name="Bruce M."/>
            <person name="Wang M."/>
            <person name="Yin C."/>
            <person name="McCallum B."/>
            <person name="Szabo L.J."/>
            <person name="Hulbert S."/>
            <person name="Chen X."/>
            <person name="Fellers J.P."/>
        </authorList>
    </citation>
    <scope>NUCLEOTIDE SEQUENCE</scope>
    <source>
        <strain evidence="12">Isolate 1-1 / race 1 (BBBD)</strain>
        <strain evidence="11">isolate 1-1 / race 1 (BBBD)</strain>
    </source>
</reference>
<comment type="similarity">
    <text evidence="2">Belongs to the PRP18 family.</text>
</comment>
<dbReference type="EnsemblFungi" id="PTTG_03656-t43_1">
    <property type="protein sequence ID" value="PTTG_03656-t43_1-p1"/>
    <property type="gene ID" value="PTTG_03656"/>
</dbReference>
<organism evidence="10">
    <name type="scientific">Puccinia triticina (isolate 1-1 / race 1 (BBBD))</name>
    <name type="common">Brown leaf rust fungus</name>
    <dbReference type="NCBI Taxonomy" id="630390"/>
    <lineage>
        <taxon>Eukaryota</taxon>
        <taxon>Fungi</taxon>
        <taxon>Dikarya</taxon>
        <taxon>Basidiomycota</taxon>
        <taxon>Pucciniomycotina</taxon>
        <taxon>Pucciniomycetes</taxon>
        <taxon>Pucciniales</taxon>
        <taxon>Pucciniaceae</taxon>
        <taxon>Puccinia</taxon>
    </lineage>
</organism>
<dbReference type="Pfam" id="PF02840">
    <property type="entry name" value="Prp18"/>
    <property type="match status" value="1"/>
</dbReference>
<feature type="compositionally biased region" description="Basic and acidic residues" evidence="8">
    <location>
        <begin position="29"/>
        <end position="66"/>
    </location>
</feature>
<dbReference type="Proteomes" id="UP000005240">
    <property type="component" value="Unassembled WGS sequence"/>
</dbReference>
<dbReference type="FunFam" id="4.10.280.110:FF:000007">
    <property type="entry name" value="Unplaced genomic scaffold supercont1.11, whole genome shotgun sequence"/>
    <property type="match status" value="1"/>
</dbReference>
<keyword evidence="5" id="KW-0747">Spliceosome</keyword>
<dbReference type="PANTHER" id="PTHR13007:SF19">
    <property type="entry name" value="PRE-MRNA-SPLICING FACTOR 18"/>
    <property type="match status" value="1"/>
</dbReference>
<dbReference type="VEuPathDB" id="FungiDB:PTTG_03656"/>
<feature type="region of interest" description="Disordered" evidence="8">
    <location>
        <begin position="8"/>
        <end position="100"/>
    </location>
</feature>
<dbReference type="SUPFAM" id="SSF158230">
    <property type="entry name" value="PRP4-like"/>
    <property type="match status" value="1"/>
</dbReference>
<evidence type="ECO:0000256" key="6">
    <source>
        <dbReference type="ARBA" id="ARBA00023187"/>
    </source>
</evidence>
<sequence length="378" mass="42684">MDILKAEIELKRKGSSTTEGQPTKKKYMRKGDLAKLEAERELEEKKKKSDAEKIERDQSKQKKNIREGINLNSKGINNSGSATPTNPQTEAENENQPELFNISNEEAVRRLRNKGQPIRLFGESDKERRLRLRALQLIEERTEGGRNELMQALEGVEGKMDLEVLPKQTKETKNSGNLASKAAGQGPGELDGSGNDSDGDLAAAQDGEVTVDLNLIKTDPRKIYPQIYFALKRVLKEWEQSMAERPDHIRRSAQGKLVAATQKQSAEYLKPLFKSLRKRELAPDVLQAVAEIVHHMQTREYIRANDAYLRLSIGNAPWPIGVTMVGIHERSGREKIFSNNVAHVLNDEVSRKYIQSLKRILTFAQTKRPPDDLARKMG</sequence>
<dbReference type="GO" id="GO:0071021">
    <property type="term" value="C:U2-type post-spliceosomal complex"/>
    <property type="evidence" value="ECO:0007669"/>
    <property type="project" value="TreeGrafter"/>
</dbReference>
<evidence type="ECO:0000313" key="11">
    <source>
        <dbReference type="EnsemblFungi" id="PTTG_03656-t43_1-p1"/>
    </source>
</evidence>
<dbReference type="SMART" id="SM00500">
    <property type="entry name" value="SFM"/>
    <property type="match status" value="1"/>
</dbReference>
<dbReference type="EMBL" id="ADAS02000030">
    <property type="protein sequence ID" value="OAV95288.1"/>
    <property type="molecule type" value="Genomic_DNA"/>
</dbReference>
<evidence type="ECO:0000256" key="1">
    <source>
        <dbReference type="ARBA" id="ARBA00004123"/>
    </source>
</evidence>
<proteinExistence type="inferred from homology"/>
<evidence type="ECO:0000313" key="10">
    <source>
        <dbReference type="EMBL" id="OAV95288.1"/>
    </source>
</evidence>
<accession>A0A180GSD3</accession>
<reference evidence="10" key="2">
    <citation type="submission" date="2016-05" db="EMBL/GenBank/DDBJ databases">
        <title>Comparative analysis highlights variable genome content of wheat rusts and divergence of the mating loci.</title>
        <authorList>
            <person name="Cuomo C.A."/>
            <person name="Bakkeren G."/>
            <person name="Szabo L."/>
            <person name="Khalil H."/>
            <person name="Joly D."/>
            <person name="Goldberg J."/>
            <person name="Young S."/>
            <person name="Zeng Q."/>
            <person name="Fellers J."/>
        </authorList>
    </citation>
    <scope>NUCLEOTIDE SEQUENCE [LARGE SCALE GENOMIC DNA]</scope>
    <source>
        <strain evidence="10">1-1 BBBD Race 1</strain>
    </source>
</reference>
<feature type="domain" description="Pre-mRNA processing factor 4 (PRP4)-like" evidence="9">
    <location>
        <begin position="102"/>
        <end position="152"/>
    </location>
</feature>
<evidence type="ECO:0000259" key="9">
    <source>
        <dbReference type="SMART" id="SM00500"/>
    </source>
</evidence>
<evidence type="ECO:0000256" key="2">
    <source>
        <dbReference type="ARBA" id="ARBA00008137"/>
    </source>
</evidence>
<evidence type="ECO:0000256" key="4">
    <source>
        <dbReference type="ARBA" id="ARBA00022664"/>
    </source>
</evidence>
<keyword evidence="6" id="KW-0508">mRNA splicing</keyword>
<dbReference type="AlphaFoldDB" id="A0A180GSD3"/>
<dbReference type="FunFam" id="1.20.940.10:FF:000002">
    <property type="entry name" value="Pre-mRNA processing factor 18"/>
    <property type="match status" value="1"/>
</dbReference>